<dbReference type="EMBL" id="FNUZ01000005">
    <property type="protein sequence ID" value="SEG51645.1"/>
    <property type="molecule type" value="Genomic_DNA"/>
</dbReference>
<organism evidence="6 7">
    <name type="scientific">Thalassococcus halodurans</name>
    <dbReference type="NCBI Taxonomy" id="373675"/>
    <lineage>
        <taxon>Bacteria</taxon>
        <taxon>Pseudomonadati</taxon>
        <taxon>Pseudomonadota</taxon>
        <taxon>Alphaproteobacteria</taxon>
        <taxon>Rhodobacterales</taxon>
        <taxon>Roseobacteraceae</taxon>
        <taxon>Thalassococcus</taxon>
    </lineage>
</organism>
<dbReference type="PANTHER" id="PTHR30346:SF0">
    <property type="entry name" value="HCA OPERON TRANSCRIPTIONAL ACTIVATOR HCAR"/>
    <property type="match status" value="1"/>
</dbReference>
<accession>A0A1H6AUB4</accession>
<dbReference type="Pfam" id="PF00126">
    <property type="entry name" value="HTH_1"/>
    <property type="match status" value="1"/>
</dbReference>
<evidence type="ECO:0000256" key="3">
    <source>
        <dbReference type="ARBA" id="ARBA00023125"/>
    </source>
</evidence>
<dbReference type="Gene3D" id="1.10.10.10">
    <property type="entry name" value="Winged helix-like DNA-binding domain superfamily/Winged helix DNA-binding domain"/>
    <property type="match status" value="1"/>
</dbReference>
<evidence type="ECO:0000256" key="2">
    <source>
        <dbReference type="ARBA" id="ARBA00023015"/>
    </source>
</evidence>
<dbReference type="AlphaFoldDB" id="A0A1H6AUB4"/>
<dbReference type="FunFam" id="1.10.10.10:FF:000001">
    <property type="entry name" value="LysR family transcriptional regulator"/>
    <property type="match status" value="1"/>
</dbReference>
<feature type="domain" description="HTH lysR-type" evidence="5">
    <location>
        <begin position="6"/>
        <end position="63"/>
    </location>
</feature>
<dbReference type="InterPro" id="IPR005119">
    <property type="entry name" value="LysR_subst-bd"/>
</dbReference>
<dbReference type="PROSITE" id="PS50931">
    <property type="entry name" value="HTH_LYSR"/>
    <property type="match status" value="1"/>
</dbReference>
<keyword evidence="7" id="KW-1185">Reference proteome</keyword>
<keyword evidence="4" id="KW-0804">Transcription</keyword>
<evidence type="ECO:0000313" key="7">
    <source>
        <dbReference type="Proteomes" id="UP000236752"/>
    </source>
</evidence>
<dbReference type="PANTHER" id="PTHR30346">
    <property type="entry name" value="TRANSCRIPTIONAL DUAL REGULATOR HCAR-RELATED"/>
    <property type="match status" value="1"/>
</dbReference>
<proteinExistence type="inferred from homology"/>
<dbReference type="Proteomes" id="UP000236752">
    <property type="component" value="Unassembled WGS sequence"/>
</dbReference>
<dbReference type="Pfam" id="PF03466">
    <property type="entry name" value="LysR_substrate"/>
    <property type="match status" value="1"/>
</dbReference>
<keyword evidence="2" id="KW-0805">Transcription regulation</keyword>
<evidence type="ECO:0000256" key="1">
    <source>
        <dbReference type="ARBA" id="ARBA00009437"/>
    </source>
</evidence>
<evidence type="ECO:0000259" key="5">
    <source>
        <dbReference type="PROSITE" id="PS50931"/>
    </source>
</evidence>
<evidence type="ECO:0000313" key="6">
    <source>
        <dbReference type="EMBL" id="SEG51645.1"/>
    </source>
</evidence>
<dbReference type="GO" id="GO:0003700">
    <property type="term" value="F:DNA-binding transcription factor activity"/>
    <property type="evidence" value="ECO:0007669"/>
    <property type="project" value="InterPro"/>
</dbReference>
<gene>
    <name evidence="6" type="ORF">SAMN04488045_3145</name>
</gene>
<dbReference type="GO" id="GO:0003677">
    <property type="term" value="F:DNA binding"/>
    <property type="evidence" value="ECO:0007669"/>
    <property type="project" value="UniProtKB-KW"/>
</dbReference>
<evidence type="ECO:0000256" key="4">
    <source>
        <dbReference type="ARBA" id="ARBA00023163"/>
    </source>
</evidence>
<dbReference type="InterPro" id="IPR036390">
    <property type="entry name" value="WH_DNA-bd_sf"/>
</dbReference>
<dbReference type="SUPFAM" id="SSF46785">
    <property type="entry name" value="Winged helix' DNA-binding domain"/>
    <property type="match status" value="1"/>
</dbReference>
<dbReference type="InterPro" id="IPR000847">
    <property type="entry name" value="LysR_HTH_N"/>
</dbReference>
<comment type="similarity">
    <text evidence="1">Belongs to the LysR transcriptional regulatory family.</text>
</comment>
<protein>
    <submittedName>
        <fullName evidence="6">DNA-binding transcriptional regulator, LysR family</fullName>
    </submittedName>
</protein>
<dbReference type="GO" id="GO:0032993">
    <property type="term" value="C:protein-DNA complex"/>
    <property type="evidence" value="ECO:0007669"/>
    <property type="project" value="TreeGrafter"/>
</dbReference>
<reference evidence="6 7" key="1">
    <citation type="submission" date="2016-10" db="EMBL/GenBank/DDBJ databases">
        <authorList>
            <person name="de Groot N.N."/>
        </authorList>
    </citation>
    <scope>NUCLEOTIDE SEQUENCE [LARGE SCALE GENOMIC DNA]</scope>
    <source>
        <strain evidence="6 7">DSM 26915</strain>
    </source>
</reference>
<sequence>MMGTNMNLRQLRYFIAVAEELHFGRAAERLHISQPPITRQIQSLEETLGAQLFIRTPRGVELTQAGSLFLEEARNIAELLEQAADRVHRAAEGNLGRLDIAIFGTAILSLIPRIILEFKHRYPDVKIVMHASDKLAQIEGLQNRSLDLGFNRMLVPVPGLMIEELQREQLYAVLPDPGPWSDRDSIALSELAEQPMVLFPASRAQGFVEKVSGLCHEAGFAPNVAQVVGDGFTAMALVAAGFGVCLVPESITSVRMDGVICLPLSDVNEAAGVDISCIYRENDSSPLLANFLQVAREMTD</sequence>
<name>A0A1H6AUB4_9RHOB</name>
<dbReference type="InterPro" id="IPR036388">
    <property type="entry name" value="WH-like_DNA-bd_sf"/>
</dbReference>
<dbReference type="PRINTS" id="PR00039">
    <property type="entry name" value="HTHLYSR"/>
</dbReference>
<keyword evidence="3 6" id="KW-0238">DNA-binding</keyword>
<dbReference type="SUPFAM" id="SSF53850">
    <property type="entry name" value="Periplasmic binding protein-like II"/>
    <property type="match status" value="1"/>
</dbReference>
<dbReference type="Gene3D" id="3.40.190.10">
    <property type="entry name" value="Periplasmic binding protein-like II"/>
    <property type="match status" value="2"/>
</dbReference>